<feature type="transmembrane region" description="Helical" evidence="6">
    <location>
        <begin position="129"/>
        <end position="150"/>
    </location>
</feature>
<proteinExistence type="predicted"/>
<comment type="caution">
    <text evidence="7">The sequence shown here is derived from an EMBL/GenBank/DDBJ whole genome shotgun (WGS) entry which is preliminary data.</text>
</comment>
<evidence type="ECO:0000313" key="7">
    <source>
        <dbReference type="EMBL" id="OXA41679.1"/>
    </source>
</evidence>
<sequence length="510" mass="57515">MDDDMIEDLAAADAKSIDINRLVYTPKPLKSEKLVDRTSGWVDYWLVLVNFCSLILAMYHLLIGMTILSFSSSIQSILDESGSDQVAVLHTVKDSSPSTISLVLIGSAFFQIINAVGGVYGCLQGVKDMLIIHLVCAFLLLFGEIVFSALTCKSAYCSLDDIRKLQDQILEFIRIHGTEAPQGAEKLLAYETAIYQLDSIQIGLSCCGAIGWADYINPVILQDGNKSAPIPIHVDLDGVETHHVVVLGVHLWAHPAVDDVTATKFRQRINQAGCMWRIFNGCKRIRGLVTIGLVIVTVIDFFLVGIKIYCAYSIVKNIYDIIRKKKEIIASDIGADVDEELEEGVDRRPLPTEDEIELIKARSDFNKFEARSKKTARVKRTQIGRWMKQARKSVYLTFSKTQAASVPRRLSIVDMRRKSLTGYIGKTHSDNSKMGEDPDEEQFLDAEAVLKLEIQKQMRKQDERRLREMKTPDLSHLKLTKAQLEKREKEKRKSKHWMMKANEMSSSTNK</sequence>
<feature type="transmembrane region" description="Helical" evidence="6">
    <location>
        <begin position="102"/>
        <end position="123"/>
    </location>
</feature>
<feature type="region of interest" description="Disordered" evidence="5">
    <location>
        <begin position="458"/>
        <end position="510"/>
    </location>
</feature>
<evidence type="ECO:0000256" key="3">
    <source>
        <dbReference type="ARBA" id="ARBA00022989"/>
    </source>
</evidence>
<evidence type="ECO:0000256" key="6">
    <source>
        <dbReference type="SAM" id="Phobius"/>
    </source>
</evidence>
<feature type="transmembrane region" description="Helical" evidence="6">
    <location>
        <begin position="44"/>
        <end position="68"/>
    </location>
</feature>
<comment type="subcellular location">
    <subcellularLocation>
        <location evidence="1">Membrane</location>
        <topology evidence="1">Multi-pass membrane protein</topology>
    </subcellularLocation>
</comment>
<evidence type="ECO:0000256" key="5">
    <source>
        <dbReference type="SAM" id="MobiDB-lite"/>
    </source>
</evidence>
<dbReference type="Proteomes" id="UP000198287">
    <property type="component" value="Unassembled WGS sequence"/>
</dbReference>
<evidence type="ECO:0000313" key="8">
    <source>
        <dbReference type="Proteomes" id="UP000198287"/>
    </source>
</evidence>
<dbReference type="InterPro" id="IPR018499">
    <property type="entry name" value="Tetraspanin/Peripherin"/>
</dbReference>
<keyword evidence="2 6" id="KW-0812">Transmembrane</keyword>
<keyword evidence="4 6" id="KW-0472">Membrane</keyword>
<dbReference type="Pfam" id="PF00335">
    <property type="entry name" value="Tetraspanin"/>
    <property type="match status" value="1"/>
</dbReference>
<evidence type="ECO:0000256" key="4">
    <source>
        <dbReference type="ARBA" id="ARBA00023136"/>
    </source>
</evidence>
<name>A0A226D8Z6_FOLCA</name>
<organism evidence="7 8">
    <name type="scientific">Folsomia candida</name>
    <name type="common">Springtail</name>
    <dbReference type="NCBI Taxonomy" id="158441"/>
    <lineage>
        <taxon>Eukaryota</taxon>
        <taxon>Metazoa</taxon>
        <taxon>Ecdysozoa</taxon>
        <taxon>Arthropoda</taxon>
        <taxon>Hexapoda</taxon>
        <taxon>Collembola</taxon>
        <taxon>Entomobryomorpha</taxon>
        <taxon>Isotomoidea</taxon>
        <taxon>Isotomidae</taxon>
        <taxon>Proisotominae</taxon>
        <taxon>Folsomia</taxon>
    </lineage>
</organism>
<dbReference type="OrthoDB" id="8296587at2759"/>
<gene>
    <name evidence="7" type="ORF">Fcan01_23426</name>
</gene>
<dbReference type="OMA" id="SHAFVEG"/>
<keyword evidence="8" id="KW-1185">Reference proteome</keyword>
<keyword evidence="3 6" id="KW-1133">Transmembrane helix</keyword>
<feature type="transmembrane region" description="Helical" evidence="6">
    <location>
        <begin position="285"/>
        <end position="309"/>
    </location>
</feature>
<feature type="compositionally biased region" description="Basic residues" evidence="5">
    <location>
        <begin position="489"/>
        <end position="498"/>
    </location>
</feature>
<feature type="compositionally biased region" description="Basic and acidic residues" evidence="5">
    <location>
        <begin position="458"/>
        <end position="476"/>
    </location>
</feature>
<accession>A0A226D8Z6</accession>
<dbReference type="EMBL" id="LNIX01000028">
    <property type="protein sequence ID" value="OXA41679.1"/>
    <property type="molecule type" value="Genomic_DNA"/>
</dbReference>
<reference evidence="7 8" key="1">
    <citation type="submission" date="2015-12" db="EMBL/GenBank/DDBJ databases">
        <title>The genome of Folsomia candida.</title>
        <authorList>
            <person name="Faddeeva A."/>
            <person name="Derks M.F."/>
            <person name="Anvar Y."/>
            <person name="Smit S."/>
            <person name="Van Straalen N."/>
            <person name="Roelofs D."/>
        </authorList>
    </citation>
    <scope>NUCLEOTIDE SEQUENCE [LARGE SCALE GENOMIC DNA]</scope>
    <source>
        <strain evidence="7 8">VU population</strain>
        <tissue evidence="7">Whole body</tissue>
    </source>
</reference>
<dbReference type="AlphaFoldDB" id="A0A226D8Z6"/>
<protein>
    <submittedName>
        <fullName evidence="7">Uncharacterized protein</fullName>
    </submittedName>
</protein>
<evidence type="ECO:0000256" key="1">
    <source>
        <dbReference type="ARBA" id="ARBA00004141"/>
    </source>
</evidence>
<dbReference type="GO" id="GO:0016020">
    <property type="term" value="C:membrane"/>
    <property type="evidence" value="ECO:0007669"/>
    <property type="project" value="UniProtKB-SubCell"/>
</dbReference>
<evidence type="ECO:0000256" key="2">
    <source>
        <dbReference type="ARBA" id="ARBA00022692"/>
    </source>
</evidence>